<accession>A0A7S2NXD8</accession>
<name>A0A7S2NXD8_9STRA</name>
<organism evidence="1">
    <name type="scientific">Leptocylindrus danicus</name>
    <dbReference type="NCBI Taxonomy" id="163516"/>
    <lineage>
        <taxon>Eukaryota</taxon>
        <taxon>Sar</taxon>
        <taxon>Stramenopiles</taxon>
        <taxon>Ochrophyta</taxon>
        <taxon>Bacillariophyta</taxon>
        <taxon>Coscinodiscophyceae</taxon>
        <taxon>Chaetocerotophycidae</taxon>
        <taxon>Leptocylindrales</taxon>
        <taxon>Leptocylindraceae</taxon>
        <taxon>Leptocylindrus</taxon>
    </lineage>
</organism>
<gene>
    <name evidence="1" type="ORF">LDAN0321_LOCUS5261</name>
</gene>
<proteinExistence type="predicted"/>
<dbReference type="EMBL" id="HBGY01008355">
    <property type="protein sequence ID" value="CAD9566023.1"/>
    <property type="molecule type" value="Transcribed_RNA"/>
</dbReference>
<sequence>MLSHKAKLSSRIRDLVTQAWIKWLKQSANEDTTRVSSMNSALHEIFIFLLNEWGSLGNVVMPVDNRLSLSKDAAEAVSACSGNNITTKFAAFAQAWHASTKDEGKSAFTGIRKEYEKMLRDVPSDRALQWKEAVGVDDKSLSMLDGDLGGEEKETPS</sequence>
<evidence type="ECO:0000313" key="1">
    <source>
        <dbReference type="EMBL" id="CAD9566023.1"/>
    </source>
</evidence>
<reference evidence="1" key="1">
    <citation type="submission" date="2021-01" db="EMBL/GenBank/DDBJ databases">
        <authorList>
            <person name="Corre E."/>
            <person name="Pelletier E."/>
            <person name="Niang G."/>
            <person name="Scheremetjew M."/>
            <person name="Finn R."/>
            <person name="Kale V."/>
            <person name="Holt S."/>
            <person name="Cochrane G."/>
            <person name="Meng A."/>
            <person name="Brown T."/>
            <person name="Cohen L."/>
        </authorList>
    </citation>
    <scope>NUCLEOTIDE SEQUENCE</scope>
    <source>
        <strain evidence="1">B650</strain>
    </source>
</reference>
<dbReference type="AlphaFoldDB" id="A0A7S2NXD8"/>
<protein>
    <submittedName>
        <fullName evidence="1">Uncharacterized protein</fullName>
    </submittedName>
</protein>